<feature type="compositionally biased region" description="Low complexity" evidence="1">
    <location>
        <begin position="151"/>
        <end position="162"/>
    </location>
</feature>
<sequence length="265" mass="30020">MYAGTSSVLKNFMAKARDLTTCILEQDEPSRVISVQMQLVTMQWLTTNHRAFHPDIISQSVLEKLIKQHVRRVEFSHLPDMNDPKTVIPRTAKLYTKQEPSERFILILEGRAMVTIGQNAMTFEAGPWHCFGGELLERLVAIAQQQCNSAAPVQQQQQPPVSISRNSLSGSSPPDNNKKTTTFIPDFSAVVRDDCTYLEITAQTYLLAYKSTLISKGSRSRDQIPHRFTVSNLRSLSVEVDGEEDEERPLWNNRHTTTSFQTLII</sequence>
<name>A0A0M3HT57_ASCLU</name>
<keyword evidence="2" id="KW-1185">Reference proteome</keyword>
<proteinExistence type="predicted"/>
<dbReference type="WBParaSite" id="ALUE_0000578201-mRNA-1">
    <property type="protein sequence ID" value="ALUE_0000578201-mRNA-1"/>
    <property type="gene ID" value="ALUE_0000578201"/>
</dbReference>
<evidence type="ECO:0000313" key="2">
    <source>
        <dbReference type="Proteomes" id="UP000036681"/>
    </source>
</evidence>
<evidence type="ECO:0000313" key="3">
    <source>
        <dbReference type="WBParaSite" id="ALUE_0000578201-mRNA-1"/>
    </source>
</evidence>
<dbReference type="Proteomes" id="UP000036681">
    <property type="component" value="Unplaced"/>
</dbReference>
<feature type="compositionally biased region" description="Polar residues" evidence="1">
    <location>
        <begin position="163"/>
        <end position="180"/>
    </location>
</feature>
<accession>A0A0M3HT57</accession>
<dbReference type="AlphaFoldDB" id="A0A0M3HT57"/>
<reference evidence="3" key="1">
    <citation type="submission" date="2016-05" db="UniProtKB">
        <authorList>
            <consortium name="WormBaseParasite"/>
        </authorList>
    </citation>
    <scope>IDENTIFICATION</scope>
</reference>
<dbReference type="Pfam" id="PF25562">
    <property type="entry name" value="CNBH_CNNM2_C"/>
    <property type="match status" value="1"/>
</dbReference>
<protein>
    <submittedName>
        <fullName evidence="3">Cyclic nucleotide-binding domain-containing protein</fullName>
    </submittedName>
</protein>
<organism evidence="2 3">
    <name type="scientific">Ascaris lumbricoides</name>
    <name type="common">Giant roundworm</name>
    <dbReference type="NCBI Taxonomy" id="6252"/>
    <lineage>
        <taxon>Eukaryota</taxon>
        <taxon>Metazoa</taxon>
        <taxon>Ecdysozoa</taxon>
        <taxon>Nematoda</taxon>
        <taxon>Chromadorea</taxon>
        <taxon>Rhabditida</taxon>
        <taxon>Spirurina</taxon>
        <taxon>Ascaridomorpha</taxon>
        <taxon>Ascaridoidea</taxon>
        <taxon>Ascarididae</taxon>
        <taxon>Ascaris</taxon>
    </lineage>
</organism>
<evidence type="ECO:0000256" key="1">
    <source>
        <dbReference type="SAM" id="MobiDB-lite"/>
    </source>
</evidence>
<feature type="region of interest" description="Disordered" evidence="1">
    <location>
        <begin position="151"/>
        <end position="180"/>
    </location>
</feature>